<dbReference type="PANTHER" id="PTHR43357">
    <property type="entry name" value="INNER MEMBRANE ABC TRANSPORTER PERMEASE PROTEIN YDCV"/>
    <property type="match status" value="1"/>
</dbReference>
<feature type="transmembrane region" description="Helical" evidence="8">
    <location>
        <begin position="180"/>
        <end position="202"/>
    </location>
</feature>
<proteinExistence type="inferred from homology"/>
<evidence type="ECO:0000256" key="8">
    <source>
        <dbReference type="RuleBase" id="RU363032"/>
    </source>
</evidence>
<keyword evidence="7 8" id="KW-0472">Membrane</keyword>
<feature type="transmembrane region" description="Helical" evidence="8">
    <location>
        <begin position="105"/>
        <end position="130"/>
    </location>
</feature>
<dbReference type="Proteomes" id="UP001596016">
    <property type="component" value="Unassembled WGS sequence"/>
</dbReference>
<evidence type="ECO:0000313" key="11">
    <source>
        <dbReference type="Proteomes" id="UP001596016"/>
    </source>
</evidence>
<sequence>MQYRHQRAVIRFAYKAFGVAMALFLVVPLLAVVPLSFSSSSFLSYPVPGFSMRWYETVFQNGPWMTALKNSLVIGVVSTIAAVILGTLAAYAFARRDLPVPTAILGFLIAPMIVPPIISGLGMYFLLAYVGLTSTTFGVIVAHTVLAAPFVLITVTATLQGFDMGLLRAAATCGASPPRAFMNIVMPIIAPGIVAGALFAFMTSFDEVVVTLFLAGPAQRTLPLKMFESLRDSIEPSILAMATFLMLIAVLALISAALLMSRGAKNLRTLKDD</sequence>
<dbReference type="EMBL" id="JBHSLL010000054">
    <property type="protein sequence ID" value="MFC5387157.1"/>
    <property type="molecule type" value="Genomic_DNA"/>
</dbReference>
<feature type="transmembrane region" description="Helical" evidence="8">
    <location>
        <begin position="238"/>
        <end position="260"/>
    </location>
</feature>
<dbReference type="SUPFAM" id="SSF161098">
    <property type="entry name" value="MetI-like"/>
    <property type="match status" value="1"/>
</dbReference>
<feature type="domain" description="ABC transmembrane type-1" evidence="9">
    <location>
        <begin position="68"/>
        <end position="260"/>
    </location>
</feature>
<dbReference type="RefSeq" id="WP_378230857.1">
    <property type="nucleotide sequence ID" value="NZ_JBHSLL010000054.1"/>
</dbReference>
<accession>A0ABW0GZQ9</accession>
<keyword evidence="11" id="KW-1185">Reference proteome</keyword>
<dbReference type="Pfam" id="PF00528">
    <property type="entry name" value="BPD_transp_1"/>
    <property type="match status" value="1"/>
</dbReference>
<evidence type="ECO:0000256" key="1">
    <source>
        <dbReference type="ARBA" id="ARBA00004429"/>
    </source>
</evidence>
<evidence type="ECO:0000256" key="3">
    <source>
        <dbReference type="ARBA" id="ARBA00022475"/>
    </source>
</evidence>
<keyword evidence="6 8" id="KW-1133">Transmembrane helix</keyword>
<keyword evidence="4" id="KW-0997">Cell inner membrane</keyword>
<keyword evidence="3" id="KW-1003">Cell membrane</keyword>
<evidence type="ECO:0000256" key="7">
    <source>
        <dbReference type="ARBA" id="ARBA00023136"/>
    </source>
</evidence>
<dbReference type="PANTHER" id="PTHR43357:SF4">
    <property type="entry name" value="INNER MEMBRANE ABC TRANSPORTER PERMEASE PROTEIN YDCV"/>
    <property type="match status" value="1"/>
</dbReference>
<comment type="similarity">
    <text evidence="8">Belongs to the binding-protein-dependent transport system permease family.</text>
</comment>
<name>A0ABW0GZQ9_9HYPH</name>
<reference evidence="11" key="1">
    <citation type="journal article" date="2019" name="Int. J. Syst. Evol. Microbiol.">
        <title>The Global Catalogue of Microorganisms (GCM) 10K type strain sequencing project: providing services to taxonomists for standard genome sequencing and annotation.</title>
        <authorList>
            <consortium name="The Broad Institute Genomics Platform"/>
            <consortium name="The Broad Institute Genome Sequencing Center for Infectious Disease"/>
            <person name="Wu L."/>
            <person name="Ma J."/>
        </authorList>
    </citation>
    <scope>NUCLEOTIDE SEQUENCE [LARGE SCALE GENOMIC DNA]</scope>
    <source>
        <strain evidence="11">CGMCC 4.1415</strain>
    </source>
</reference>
<evidence type="ECO:0000256" key="4">
    <source>
        <dbReference type="ARBA" id="ARBA00022519"/>
    </source>
</evidence>
<dbReference type="InterPro" id="IPR035906">
    <property type="entry name" value="MetI-like_sf"/>
</dbReference>
<dbReference type="PROSITE" id="PS50928">
    <property type="entry name" value="ABC_TM1"/>
    <property type="match status" value="1"/>
</dbReference>
<dbReference type="InterPro" id="IPR000515">
    <property type="entry name" value="MetI-like"/>
</dbReference>
<keyword evidence="2 8" id="KW-0813">Transport</keyword>
<evidence type="ECO:0000256" key="2">
    <source>
        <dbReference type="ARBA" id="ARBA00022448"/>
    </source>
</evidence>
<gene>
    <name evidence="10" type="ORF">ACFPLB_14435</name>
</gene>
<feature type="transmembrane region" description="Helical" evidence="8">
    <location>
        <begin position="136"/>
        <end position="159"/>
    </location>
</feature>
<protein>
    <submittedName>
        <fullName evidence="10">ABC transporter permease</fullName>
    </submittedName>
</protein>
<comment type="caution">
    <text evidence="10">The sequence shown here is derived from an EMBL/GenBank/DDBJ whole genome shotgun (WGS) entry which is preliminary data.</text>
</comment>
<evidence type="ECO:0000256" key="6">
    <source>
        <dbReference type="ARBA" id="ARBA00022989"/>
    </source>
</evidence>
<evidence type="ECO:0000259" key="9">
    <source>
        <dbReference type="PROSITE" id="PS50928"/>
    </source>
</evidence>
<evidence type="ECO:0000256" key="5">
    <source>
        <dbReference type="ARBA" id="ARBA00022692"/>
    </source>
</evidence>
<dbReference type="Gene3D" id="1.10.3720.10">
    <property type="entry name" value="MetI-like"/>
    <property type="match status" value="1"/>
</dbReference>
<dbReference type="CDD" id="cd06261">
    <property type="entry name" value="TM_PBP2"/>
    <property type="match status" value="1"/>
</dbReference>
<comment type="subcellular location">
    <subcellularLocation>
        <location evidence="1">Cell inner membrane</location>
        <topology evidence="1">Multi-pass membrane protein</topology>
    </subcellularLocation>
    <subcellularLocation>
        <location evidence="8">Cell membrane</location>
        <topology evidence="8">Multi-pass membrane protein</topology>
    </subcellularLocation>
</comment>
<feature type="transmembrane region" description="Helical" evidence="8">
    <location>
        <begin position="12"/>
        <end position="37"/>
    </location>
</feature>
<feature type="transmembrane region" description="Helical" evidence="8">
    <location>
        <begin position="72"/>
        <end position="93"/>
    </location>
</feature>
<evidence type="ECO:0000313" key="10">
    <source>
        <dbReference type="EMBL" id="MFC5387157.1"/>
    </source>
</evidence>
<keyword evidence="5 8" id="KW-0812">Transmembrane</keyword>
<organism evidence="10 11">
    <name type="scientific">Aquamicrobium segne</name>
    <dbReference type="NCBI Taxonomy" id="469547"/>
    <lineage>
        <taxon>Bacteria</taxon>
        <taxon>Pseudomonadati</taxon>
        <taxon>Pseudomonadota</taxon>
        <taxon>Alphaproteobacteria</taxon>
        <taxon>Hyphomicrobiales</taxon>
        <taxon>Phyllobacteriaceae</taxon>
        <taxon>Aquamicrobium</taxon>
    </lineage>
</organism>